<gene>
    <name evidence="6" type="ORF">N177_0510</name>
</gene>
<feature type="transmembrane region" description="Helical" evidence="5">
    <location>
        <begin position="182"/>
        <end position="209"/>
    </location>
</feature>
<accession>V4RKY2</accession>
<evidence type="ECO:0000256" key="3">
    <source>
        <dbReference type="ARBA" id="ARBA00022989"/>
    </source>
</evidence>
<dbReference type="Pfam" id="PF01925">
    <property type="entry name" value="TauE"/>
    <property type="match status" value="1"/>
</dbReference>
<proteinExistence type="inferred from homology"/>
<feature type="transmembrane region" description="Helical" evidence="5">
    <location>
        <begin position="93"/>
        <end position="111"/>
    </location>
</feature>
<keyword evidence="2 5" id="KW-0812">Transmembrane</keyword>
<reference evidence="6 7" key="1">
    <citation type="journal article" date="2014" name="Genome Announc.">
        <title>Draft Genome Sequence of Lutibaculum baratangense Strain AMV1T, Isolated from a Mud Volcano in Andamans, India.</title>
        <authorList>
            <person name="Singh A."/>
            <person name="Sreenivas A."/>
            <person name="Sathyanarayana Reddy G."/>
            <person name="Pinnaka A.K."/>
            <person name="Shivaji S."/>
        </authorList>
    </citation>
    <scope>NUCLEOTIDE SEQUENCE [LARGE SCALE GENOMIC DNA]</scope>
    <source>
        <strain evidence="6 7">AMV1</strain>
    </source>
</reference>
<organism evidence="6 7">
    <name type="scientific">Lutibaculum baratangense AMV1</name>
    <dbReference type="NCBI Taxonomy" id="631454"/>
    <lineage>
        <taxon>Bacteria</taxon>
        <taxon>Pseudomonadati</taxon>
        <taxon>Pseudomonadota</taxon>
        <taxon>Alphaproteobacteria</taxon>
        <taxon>Hyphomicrobiales</taxon>
        <taxon>Tepidamorphaceae</taxon>
        <taxon>Lutibaculum</taxon>
    </lineage>
</organism>
<dbReference type="Proteomes" id="UP000017819">
    <property type="component" value="Unassembled WGS sequence"/>
</dbReference>
<keyword evidence="5" id="KW-1003">Cell membrane</keyword>
<comment type="caution">
    <text evidence="6">The sequence shown here is derived from an EMBL/GenBank/DDBJ whole genome shotgun (WGS) entry which is preliminary data.</text>
</comment>
<protein>
    <recommendedName>
        <fullName evidence="5">Probable membrane transporter protein</fullName>
    </recommendedName>
</protein>
<dbReference type="GO" id="GO:0005886">
    <property type="term" value="C:plasma membrane"/>
    <property type="evidence" value="ECO:0007669"/>
    <property type="project" value="UniProtKB-SubCell"/>
</dbReference>
<evidence type="ECO:0000256" key="5">
    <source>
        <dbReference type="RuleBase" id="RU363041"/>
    </source>
</evidence>
<dbReference type="RefSeq" id="WP_023430659.1">
    <property type="nucleotide sequence ID" value="NZ_AWXZ01000013.1"/>
</dbReference>
<sequence length="271" mass="27392">MGALPWADLATLAAGLAVAGLAAGFLAGLFGVGGGAVAVPVLYQVFLVQGFDPDIRMHVAIGSSLGVVVPTAIRSFLAHKRRGAVDMQLLKRWAPWIVTGVAGGAAIANLVSGEEMKIIFSVLIAVLGARLIIGTGNMKLSDRMPGPVVAASGLVIGSSSALMGIGGGTLAATAQILFGRPLINAIATSAGVGVLIAVPGVIGFIIAGWGEEGLPPFSLGFVNLPAVALMVPLSIVTAPLGVALAHRLTKRTLELSFGIFLLIVASRFLFG</sequence>
<dbReference type="PANTHER" id="PTHR43483:SF3">
    <property type="entry name" value="MEMBRANE TRANSPORTER PROTEIN HI_0806-RELATED"/>
    <property type="match status" value="1"/>
</dbReference>
<dbReference type="PANTHER" id="PTHR43483">
    <property type="entry name" value="MEMBRANE TRANSPORTER PROTEIN HI_0806-RELATED"/>
    <property type="match status" value="1"/>
</dbReference>
<dbReference type="eggNOG" id="COG0730">
    <property type="taxonomic scope" value="Bacteria"/>
</dbReference>
<evidence type="ECO:0000256" key="2">
    <source>
        <dbReference type="ARBA" id="ARBA00022692"/>
    </source>
</evidence>
<feature type="transmembrane region" description="Helical" evidence="5">
    <location>
        <begin position="55"/>
        <end position="73"/>
    </location>
</feature>
<dbReference type="AlphaFoldDB" id="V4RKY2"/>
<feature type="transmembrane region" description="Helical" evidence="5">
    <location>
        <begin position="252"/>
        <end position="270"/>
    </location>
</feature>
<feature type="transmembrane region" description="Helical" evidence="5">
    <location>
        <begin position="148"/>
        <end position="170"/>
    </location>
</feature>
<evidence type="ECO:0000313" key="7">
    <source>
        <dbReference type="Proteomes" id="UP000017819"/>
    </source>
</evidence>
<keyword evidence="4 5" id="KW-0472">Membrane</keyword>
<name>V4RKY2_9HYPH</name>
<dbReference type="STRING" id="631454.N177_0510"/>
<feature type="transmembrane region" description="Helical" evidence="5">
    <location>
        <begin position="118"/>
        <end position="136"/>
    </location>
</feature>
<dbReference type="EMBL" id="AWXZ01000013">
    <property type="protein sequence ID" value="ESR26726.1"/>
    <property type="molecule type" value="Genomic_DNA"/>
</dbReference>
<comment type="subcellular location">
    <subcellularLocation>
        <location evidence="5">Cell membrane</location>
        <topology evidence="5">Multi-pass membrane protein</topology>
    </subcellularLocation>
    <subcellularLocation>
        <location evidence="1">Membrane</location>
        <topology evidence="1">Multi-pass membrane protein</topology>
    </subcellularLocation>
</comment>
<keyword evidence="3 5" id="KW-1133">Transmembrane helix</keyword>
<comment type="similarity">
    <text evidence="5">Belongs to the 4-toluene sulfonate uptake permease (TSUP) (TC 2.A.102) family.</text>
</comment>
<evidence type="ECO:0000313" key="6">
    <source>
        <dbReference type="EMBL" id="ESR26726.1"/>
    </source>
</evidence>
<evidence type="ECO:0000256" key="4">
    <source>
        <dbReference type="ARBA" id="ARBA00023136"/>
    </source>
</evidence>
<feature type="transmembrane region" description="Helical" evidence="5">
    <location>
        <begin position="12"/>
        <end position="43"/>
    </location>
</feature>
<evidence type="ECO:0000256" key="1">
    <source>
        <dbReference type="ARBA" id="ARBA00004141"/>
    </source>
</evidence>
<keyword evidence="7" id="KW-1185">Reference proteome</keyword>
<dbReference type="InterPro" id="IPR002781">
    <property type="entry name" value="TM_pro_TauE-like"/>
</dbReference>
<feature type="transmembrane region" description="Helical" evidence="5">
    <location>
        <begin position="221"/>
        <end position="245"/>
    </location>
</feature>